<sequence length="370" mass="39274">MDAVRACAAPAPGTATASGSPHVNSTRTPFQFILSDAIRARIAHQNRVAKIARALRSKLSYAKFKVDHGWQDKPFEQVVTLCASDLTTNPLAPSTLSPRKRLKQSLERAIPGISFASLQTVDPQSLPISAAKAPVSSIKPFNTRHFSYPPRLGTPRSPSPTQPSRLKRSFSTTESPTAKATTSVGSDGGAPAATLVHAAETMLMFRHRPTGRSALIPPMASPGRTPAQVVGASPARPIAATVYNGYHTPYSPSIRSTLQTPGRATPATSYARTRPAPAQVTTPLCSSQGQTKQILSPRVSPTRPTSPTLKPLGPTVSTSDAWRTPLRSTAMHCSDVTGPLCLTVPSSPVWSDRLDSESPVAPIPSFQSHC</sequence>
<organism evidence="10 11">
    <name type="scientific">Dimargaris verticillata</name>
    <dbReference type="NCBI Taxonomy" id="2761393"/>
    <lineage>
        <taxon>Eukaryota</taxon>
        <taxon>Fungi</taxon>
        <taxon>Fungi incertae sedis</taxon>
        <taxon>Zoopagomycota</taxon>
        <taxon>Kickxellomycotina</taxon>
        <taxon>Dimargaritomycetes</taxon>
        <taxon>Dimargaritales</taxon>
        <taxon>Dimargaritaceae</taxon>
        <taxon>Dimargaris</taxon>
    </lineage>
</organism>
<evidence type="ECO:0000256" key="1">
    <source>
        <dbReference type="ARBA" id="ARBA00004123"/>
    </source>
</evidence>
<comment type="similarity">
    <text evidence="3">Belongs to the WHI5/NRM1 family.</text>
</comment>
<proteinExistence type="inferred from homology"/>
<reference evidence="10" key="1">
    <citation type="submission" date="2022-07" db="EMBL/GenBank/DDBJ databases">
        <title>Phylogenomic reconstructions and comparative analyses of Kickxellomycotina fungi.</title>
        <authorList>
            <person name="Reynolds N.K."/>
            <person name="Stajich J.E."/>
            <person name="Barry K."/>
            <person name="Grigoriev I.V."/>
            <person name="Crous P."/>
            <person name="Smith M.E."/>
        </authorList>
    </citation>
    <scope>NUCLEOTIDE SEQUENCE</scope>
    <source>
        <strain evidence="10">RSA 567</strain>
    </source>
</reference>
<dbReference type="InterPro" id="IPR013734">
    <property type="entry name" value="TF_Nrm1/Whi5"/>
</dbReference>
<evidence type="ECO:0000256" key="3">
    <source>
        <dbReference type="ARBA" id="ARBA00006922"/>
    </source>
</evidence>
<evidence type="ECO:0000256" key="9">
    <source>
        <dbReference type="SAM" id="MobiDB-lite"/>
    </source>
</evidence>
<dbReference type="GO" id="GO:0005634">
    <property type="term" value="C:nucleus"/>
    <property type="evidence" value="ECO:0007669"/>
    <property type="project" value="UniProtKB-SubCell"/>
</dbReference>
<keyword evidence="5" id="KW-0678">Repressor</keyword>
<keyword evidence="8" id="KW-0539">Nucleus</keyword>
<comment type="caution">
    <text evidence="10">The sequence shown here is derived from an EMBL/GenBank/DDBJ whole genome shotgun (WGS) entry which is preliminary data.</text>
</comment>
<evidence type="ECO:0000256" key="7">
    <source>
        <dbReference type="ARBA" id="ARBA00023163"/>
    </source>
</evidence>
<evidence type="ECO:0000313" key="11">
    <source>
        <dbReference type="Proteomes" id="UP001151582"/>
    </source>
</evidence>
<dbReference type="Proteomes" id="UP001151582">
    <property type="component" value="Unassembled WGS sequence"/>
</dbReference>
<comment type="subcellular location">
    <subcellularLocation>
        <location evidence="2">Cytoplasm</location>
    </subcellularLocation>
    <subcellularLocation>
        <location evidence="1">Nucleus</location>
    </subcellularLocation>
</comment>
<evidence type="ECO:0000256" key="2">
    <source>
        <dbReference type="ARBA" id="ARBA00004496"/>
    </source>
</evidence>
<feature type="compositionally biased region" description="Low complexity" evidence="9">
    <location>
        <begin position="296"/>
        <end position="308"/>
    </location>
</feature>
<feature type="compositionally biased region" description="Polar residues" evidence="9">
    <location>
        <begin position="279"/>
        <end position="294"/>
    </location>
</feature>
<feature type="compositionally biased region" description="Polar residues" evidence="9">
    <location>
        <begin position="169"/>
        <end position="185"/>
    </location>
</feature>
<feature type="compositionally biased region" description="Polar residues" evidence="9">
    <location>
        <begin position="253"/>
        <end position="271"/>
    </location>
</feature>
<keyword evidence="4" id="KW-0963">Cytoplasm</keyword>
<keyword evidence="7" id="KW-0804">Transcription</keyword>
<feature type="compositionally biased region" description="Low complexity" evidence="9">
    <location>
        <begin position="8"/>
        <end position="21"/>
    </location>
</feature>
<evidence type="ECO:0000256" key="4">
    <source>
        <dbReference type="ARBA" id="ARBA00022490"/>
    </source>
</evidence>
<evidence type="ECO:0000256" key="5">
    <source>
        <dbReference type="ARBA" id="ARBA00022491"/>
    </source>
</evidence>
<feature type="region of interest" description="Disordered" evidence="9">
    <location>
        <begin position="351"/>
        <end position="370"/>
    </location>
</feature>
<evidence type="ECO:0000256" key="6">
    <source>
        <dbReference type="ARBA" id="ARBA00023015"/>
    </source>
</evidence>
<gene>
    <name evidence="10" type="ORF">H4R34_000216</name>
</gene>
<dbReference type="Pfam" id="PF08528">
    <property type="entry name" value="Whi5"/>
    <property type="match status" value="1"/>
</dbReference>
<feature type="region of interest" description="Disordered" evidence="9">
    <location>
        <begin position="140"/>
        <end position="191"/>
    </location>
</feature>
<dbReference type="OrthoDB" id="2163387at2759"/>
<protein>
    <submittedName>
        <fullName evidence="10">Uncharacterized protein</fullName>
    </submittedName>
</protein>
<feature type="region of interest" description="Disordered" evidence="9">
    <location>
        <begin position="253"/>
        <end position="320"/>
    </location>
</feature>
<evidence type="ECO:0000256" key="8">
    <source>
        <dbReference type="ARBA" id="ARBA00023242"/>
    </source>
</evidence>
<keyword evidence="11" id="KW-1185">Reference proteome</keyword>
<name>A0A9W8BDU3_9FUNG</name>
<keyword evidence="6" id="KW-0805">Transcription regulation</keyword>
<dbReference type="EMBL" id="JANBQB010000004">
    <property type="protein sequence ID" value="KAJ1985139.1"/>
    <property type="molecule type" value="Genomic_DNA"/>
</dbReference>
<accession>A0A9W8BDU3</accession>
<evidence type="ECO:0000313" key="10">
    <source>
        <dbReference type="EMBL" id="KAJ1985139.1"/>
    </source>
</evidence>
<dbReference type="GO" id="GO:0005737">
    <property type="term" value="C:cytoplasm"/>
    <property type="evidence" value="ECO:0007669"/>
    <property type="project" value="UniProtKB-SubCell"/>
</dbReference>
<feature type="region of interest" description="Disordered" evidence="9">
    <location>
        <begin position="1"/>
        <end position="23"/>
    </location>
</feature>
<dbReference type="AlphaFoldDB" id="A0A9W8BDU3"/>